<feature type="domain" description="SANTA" evidence="2">
    <location>
        <begin position="92"/>
        <end position="151"/>
    </location>
</feature>
<keyword evidence="4" id="KW-1185">Reference proteome</keyword>
<organism evidence="3 4">
    <name type="scientific">Mikania micrantha</name>
    <name type="common">bitter vine</name>
    <dbReference type="NCBI Taxonomy" id="192012"/>
    <lineage>
        <taxon>Eukaryota</taxon>
        <taxon>Viridiplantae</taxon>
        <taxon>Streptophyta</taxon>
        <taxon>Embryophyta</taxon>
        <taxon>Tracheophyta</taxon>
        <taxon>Spermatophyta</taxon>
        <taxon>Magnoliopsida</taxon>
        <taxon>eudicotyledons</taxon>
        <taxon>Gunneridae</taxon>
        <taxon>Pentapetalae</taxon>
        <taxon>asterids</taxon>
        <taxon>campanulids</taxon>
        <taxon>Asterales</taxon>
        <taxon>Asteraceae</taxon>
        <taxon>Asteroideae</taxon>
        <taxon>Heliantheae alliance</taxon>
        <taxon>Eupatorieae</taxon>
        <taxon>Mikania</taxon>
    </lineage>
</organism>
<dbReference type="Proteomes" id="UP000326396">
    <property type="component" value="Linkage Group LG3"/>
</dbReference>
<dbReference type="OrthoDB" id="118550at2759"/>
<comment type="caution">
    <text evidence="3">The sequence shown here is derived from an EMBL/GenBank/DDBJ whole genome shotgun (WGS) entry which is preliminary data.</text>
</comment>
<sequence>MTTENANEDGVSMISLRGREFRVFRLGVCDIRLDPSRVFLREWWLIKVDKESKIGVGGFANKESLGTRGMRLLGSAATGKRYDVSTLEDGIQVFSSAAIAKRHDSNTLEAEDGIIIMISGCINKSRTLSHGFSTKVSNCFLSGFPYNWKDYATKYSHEKCANTENQSLPVSFDDLPVTRVRDLLISESRSRELTSIIFRDILKHTEKILDQSVSSIKKVCKSSTETEVDLNQDNVSLNPTQEMIEEDDKIPVDLQSGNSEETLEKQSDNDFQPYPEPPQPPFQAPSQGLYRGGNFQPFGPQPNPIFGPPPNPPPPHNPPRTPQRSNQGSSDTQSTHLNRHDTLSHRANSVYQEDNIRGRIDDWDDGVVNEGDQRYQGGWDNNNPDAGYGYHGHQQYDYHNQGYQGRPGVPRRPDANQYPDGGYDHFHDGLQSNRKVFVALF</sequence>
<feature type="compositionally biased region" description="Pro residues" evidence="1">
    <location>
        <begin position="299"/>
        <end position="321"/>
    </location>
</feature>
<dbReference type="PANTHER" id="PTHR35311">
    <property type="entry name" value="KINETOCHORE-ASSOCIATED PROTEIN KNL-2 HOMOLOG"/>
    <property type="match status" value="1"/>
</dbReference>
<proteinExistence type="predicted"/>
<feature type="compositionally biased region" description="Low complexity" evidence="1">
    <location>
        <begin position="284"/>
        <end position="298"/>
    </location>
</feature>
<protein>
    <recommendedName>
        <fullName evidence="2">SANTA domain-containing protein</fullName>
    </recommendedName>
</protein>
<reference evidence="3 4" key="1">
    <citation type="submission" date="2019-05" db="EMBL/GenBank/DDBJ databases">
        <title>Mikania micrantha, genome provides insights into the molecular mechanism of rapid growth.</title>
        <authorList>
            <person name="Liu B."/>
        </authorList>
    </citation>
    <scope>NUCLEOTIDE SEQUENCE [LARGE SCALE GENOMIC DNA]</scope>
    <source>
        <strain evidence="3">NLD-2019</strain>
        <tissue evidence="3">Leaf</tissue>
    </source>
</reference>
<evidence type="ECO:0000313" key="3">
    <source>
        <dbReference type="EMBL" id="KAD4384638.1"/>
    </source>
</evidence>
<dbReference type="PANTHER" id="PTHR35311:SF1">
    <property type="entry name" value="PROTEIN EMBRYO DEFECTIVE 1674"/>
    <property type="match status" value="1"/>
</dbReference>
<name>A0A5N6N5V1_9ASTR</name>
<dbReference type="AlphaFoldDB" id="A0A5N6N5V1"/>
<dbReference type="EMBL" id="SZYD01000013">
    <property type="protein sequence ID" value="KAD4384638.1"/>
    <property type="molecule type" value="Genomic_DNA"/>
</dbReference>
<evidence type="ECO:0000313" key="4">
    <source>
        <dbReference type="Proteomes" id="UP000326396"/>
    </source>
</evidence>
<feature type="compositionally biased region" description="Pro residues" evidence="1">
    <location>
        <begin position="274"/>
        <end position="283"/>
    </location>
</feature>
<dbReference type="InterPro" id="IPR053090">
    <property type="entry name" value="Centromere_KNL-2_homolog"/>
</dbReference>
<feature type="compositionally biased region" description="Polar residues" evidence="1">
    <location>
        <begin position="325"/>
        <end position="336"/>
    </location>
</feature>
<dbReference type="Pfam" id="PF09133">
    <property type="entry name" value="SANTA"/>
    <property type="match status" value="1"/>
</dbReference>
<gene>
    <name evidence="3" type="ORF">E3N88_24806</name>
</gene>
<evidence type="ECO:0000256" key="1">
    <source>
        <dbReference type="SAM" id="MobiDB-lite"/>
    </source>
</evidence>
<evidence type="ECO:0000259" key="2">
    <source>
        <dbReference type="Pfam" id="PF09133"/>
    </source>
</evidence>
<feature type="region of interest" description="Disordered" evidence="1">
    <location>
        <begin position="259"/>
        <end position="350"/>
    </location>
</feature>
<dbReference type="InterPro" id="IPR015216">
    <property type="entry name" value="SANTA"/>
</dbReference>
<accession>A0A5N6N5V1</accession>